<evidence type="ECO:0000313" key="4">
    <source>
        <dbReference type="EMBL" id="OGN08036.1"/>
    </source>
</evidence>
<feature type="signal peptide" evidence="3">
    <location>
        <begin position="1"/>
        <end position="23"/>
    </location>
</feature>
<organism evidence="4 5">
    <name type="scientific">Candidatus Yanofskybacteria bacterium RIFCSPHIGHO2_01_FULL_45_42</name>
    <dbReference type="NCBI Taxonomy" id="1802671"/>
    <lineage>
        <taxon>Bacteria</taxon>
        <taxon>Candidatus Yanofskyibacteriota</taxon>
    </lineage>
</organism>
<feature type="transmembrane region" description="Helical" evidence="2">
    <location>
        <begin position="304"/>
        <end position="322"/>
    </location>
</feature>
<keyword evidence="2" id="KW-0812">Transmembrane</keyword>
<keyword evidence="3" id="KW-0732">Signal</keyword>
<keyword evidence="2" id="KW-0472">Membrane</keyword>
<dbReference type="EMBL" id="MGJL01000012">
    <property type="protein sequence ID" value="OGN08036.1"/>
    <property type="molecule type" value="Genomic_DNA"/>
</dbReference>
<accession>A0A1F8F708</accession>
<evidence type="ECO:0000313" key="5">
    <source>
        <dbReference type="Proteomes" id="UP000178023"/>
    </source>
</evidence>
<dbReference type="InterPro" id="IPR043993">
    <property type="entry name" value="T4SS_pilin"/>
</dbReference>
<gene>
    <name evidence="4" type="ORF">A2750_01015</name>
</gene>
<dbReference type="AlphaFoldDB" id="A0A1F8F708"/>
<evidence type="ECO:0000256" key="1">
    <source>
        <dbReference type="SAM" id="MobiDB-lite"/>
    </source>
</evidence>
<name>A0A1F8F708_9BACT</name>
<dbReference type="Proteomes" id="UP000178023">
    <property type="component" value="Unassembled WGS sequence"/>
</dbReference>
<proteinExistence type="predicted"/>
<feature type="region of interest" description="Disordered" evidence="1">
    <location>
        <begin position="335"/>
        <end position="358"/>
    </location>
</feature>
<evidence type="ECO:0000256" key="2">
    <source>
        <dbReference type="SAM" id="Phobius"/>
    </source>
</evidence>
<keyword evidence="2" id="KW-1133">Transmembrane helix</keyword>
<feature type="transmembrane region" description="Helical" evidence="2">
    <location>
        <begin position="268"/>
        <end position="292"/>
    </location>
</feature>
<feature type="chain" id="PRO_5009535452" evidence="3">
    <location>
        <begin position="24"/>
        <end position="414"/>
    </location>
</feature>
<feature type="compositionally biased region" description="Low complexity" evidence="1">
    <location>
        <begin position="348"/>
        <end position="358"/>
    </location>
</feature>
<evidence type="ECO:0000256" key="3">
    <source>
        <dbReference type="SAM" id="SignalP"/>
    </source>
</evidence>
<reference evidence="4 5" key="1">
    <citation type="journal article" date="2016" name="Nat. Commun.">
        <title>Thousands of microbial genomes shed light on interconnected biogeochemical processes in an aquifer system.</title>
        <authorList>
            <person name="Anantharaman K."/>
            <person name="Brown C.T."/>
            <person name="Hug L.A."/>
            <person name="Sharon I."/>
            <person name="Castelle C.J."/>
            <person name="Probst A.J."/>
            <person name="Thomas B.C."/>
            <person name="Singh A."/>
            <person name="Wilkins M.J."/>
            <person name="Karaoz U."/>
            <person name="Brodie E.L."/>
            <person name="Williams K.H."/>
            <person name="Hubbard S.S."/>
            <person name="Banfield J.F."/>
        </authorList>
    </citation>
    <scope>NUCLEOTIDE SEQUENCE [LARGE SCALE GENOMIC DNA]</scope>
</reference>
<comment type="caution">
    <text evidence="4">The sequence shown here is derived from an EMBL/GenBank/DDBJ whole genome shotgun (WGS) entry which is preliminary data.</text>
</comment>
<sequence length="414" mass="45055">MKKILWILILSPFLFIPTHSANAMCTSDDTEEIIFKKDGKLEELLTVGVTYEVYINASKEDCADKHENWEIAPVYFDEENSQNVDQPSIASAETFNAEGISQKLSWVPRNVGSFRFRIDGDLLDQNVFVQAEGAKTVCETLFSSCSAISNSGICNTCERSGGENCWWNDQSCISVSESEWCAKFQTCESYNASNTSDGYSLCEHDRCKRGCEWKNLQCQKAGTTEEQQQNQPVQPGEDVSFDFSIPNPLGTGSTEATVADLVNQIAGWIFDISIPIAVAVILWAGFLFLTAGAYPKNVDKAKQALTYAVVGLAIIFIGRGFVDLIQSILNVGTPATQQQQEPGPPLPDNQDQPPVQPPADQTYLCGVRNLDGSVSCVDGTENSDCTLVPQCQLGPLGGECQPIPSEKCTAPPGG</sequence>
<dbReference type="Pfam" id="PF18895">
    <property type="entry name" value="T4SS_pilin"/>
    <property type="match status" value="1"/>
</dbReference>
<protein>
    <submittedName>
        <fullName evidence="4">Uncharacterized protein</fullName>
    </submittedName>
</protein>